<dbReference type="PANTHER" id="PTHR38791:SF1">
    <property type="entry name" value="TRANSCRIPTION FACTOR, PUTATIVE-RELATED"/>
    <property type="match status" value="1"/>
</dbReference>
<dbReference type="EMBL" id="WJXW01000010">
    <property type="protein sequence ID" value="KAF9732462.1"/>
    <property type="molecule type" value="Genomic_DNA"/>
</dbReference>
<dbReference type="PROSITE" id="PS00463">
    <property type="entry name" value="ZN2_CY6_FUNGAL_1"/>
    <property type="match status" value="1"/>
</dbReference>
<evidence type="ECO:0000313" key="6">
    <source>
        <dbReference type="Proteomes" id="UP000756921"/>
    </source>
</evidence>
<dbReference type="GO" id="GO:0000981">
    <property type="term" value="F:DNA-binding transcription factor activity, RNA polymerase II-specific"/>
    <property type="evidence" value="ECO:0007669"/>
    <property type="project" value="InterPro"/>
</dbReference>
<keyword evidence="2" id="KW-0175">Coiled coil</keyword>
<sequence length="640" mass="71285">MVYRGRPSTGCKTCRQRKIKCDERPEGCVKCTDRGLQCPGYERIIDRLFQDESAAVGRKAQKSKAKALLAREERDQAEKARRAIARMSDEIGVPLLCPLIDRGIAFFMMSYASGVDLPPISSAAYNQHLSTFGFHPIVATAMTALGLAGTANLFMDSGLKREATSWYLDSLKMTNKALIKPSEAKSDHTLLATMLLSVFESTHNEFTFQGWLQHVQGSASLVQMRGLSQFQTPAGRRMYLQTVGLLAMKCMGMGIALPRFVHDMNKEVEKWEDGHDPGSRFFHVHIKVIDFRADILNRELTDFREIVDRAMEIDKKAMEMFDAVDSDWNYIVETCNEGTPGVFGKEYHIYPHLAAAQTWNWLRYIRIYIHDILRNALMAGFSSTPPVFVGRRYMELLNDSIETLYKMQSDIFASMPQYLHDTPKVPPTWSDSTHLWRPQSALSHKSLPPSPPSPPSIYTLSPSPFPSPTGTSMGAMKWGAPTTPIAPSGSPKTFISNFVQHPTASINPEFRTPATPGEQLPIVRVSGGYSSLWALYIAGSTPIASSESQVFVLSSLERVASEFGINQARVFASALRTKIELERTGISKMAEEEMLHGWDAGWYAMLGDRQKVTVRNAALRGGEGGIAPVYMPRVGPHVED</sequence>
<dbReference type="AlphaFoldDB" id="A0A9P6GBF7"/>
<evidence type="ECO:0000313" key="5">
    <source>
        <dbReference type="EMBL" id="KAF9732462.1"/>
    </source>
</evidence>
<gene>
    <name evidence="5" type="ORF">PMIN01_09320</name>
</gene>
<dbReference type="SUPFAM" id="SSF57701">
    <property type="entry name" value="Zn2/Cys6 DNA-binding domain"/>
    <property type="match status" value="1"/>
</dbReference>
<organism evidence="5 6">
    <name type="scientific">Paraphaeosphaeria minitans</name>
    <dbReference type="NCBI Taxonomy" id="565426"/>
    <lineage>
        <taxon>Eukaryota</taxon>
        <taxon>Fungi</taxon>
        <taxon>Dikarya</taxon>
        <taxon>Ascomycota</taxon>
        <taxon>Pezizomycotina</taxon>
        <taxon>Dothideomycetes</taxon>
        <taxon>Pleosporomycetidae</taxon>
        <taxon>Pleosporales</taxon>
        <taxon>Massarineae</taxon>
        <taxon>Didymosphaeriaceae</taxon>
        <taxon>Paraphaeosphaeria</taxon>
    </lineage>
</organism>
<dbReference type="PANTHER" id="PTHR38791">
    <property type="entry name" value="ZN(II)2CYS6 TRANSCRIPTION FACTOR (EUROFUNG)-RELATED-RELATED"/>
    <property type="match status" value="1"/>
</dbReference>
<dbReference type="InterPro" id="IPR001138">
    <property type="entry name" value="Zn2Cys6_DnaBD"/>
</dbReference>
<keyword evidence="6" id="KW-1185">Reference proteome</keyword>
<protein>
    <submittedName>
        <fullName evidence="5">C6 zinc finger transcription factor</fullName>
    </submittedName>
</protein>
<feature type="region of interest" description="Disordered" evidence="3">
    <location>
        <begin position="440"/>
        <end position="464"/>
    </location>
</feature>
<dbReference type="Pfam" id="PF00172">
    <property type="entry name" value="Zn_clus"/>
    <property type="match status" value="1"/>
</dbReference>
<dbReference type="Gene3D" id="4.10.240.10">
    <property type="entry name" value="Zn(2)-C6 fungal-type DNA-binding domain"/>
    <property type="match status" value="1"/>
</dbReference>
<keyword evidence="1" id="KW-0539">Nucleus</keyword>
<feature type="domain" description="Zn(2)-C6 fungal-type" evidence="4">
    <location>
        <begin position="10"/>
        <end position="38"/>
    </location>
</feature>
<name>A0A9P6GBF7_9PLEO</name>
<evidence type="ECO:0000256" key="1">
    <source>
        <dbReference type="ARBA" id="ARBA00023242"/>
    </source>
</evidence>
<dbReference type="Pfam" id="PF11951">
    <property type="entry name" value="Fungal_trans_2"/>
    <property type="match status" value="1"/>
</dbReference>
<dbReference type="InterPro" id="IPR036864">
    <property type="entry name" value="Zn2-C6_fun-type_DNA-bd_sf"/>
</dbReference>
<accession>A0A9P6GBF7</accession>
<dbReference type="GO" id="GO:0008270">
    <property type="term" value="F:zinc ion binding"/>
    <property type="evidence" value="ECO:0007669"/>
    <property type="project" value="InterPro"/>
</dbReference>
<dbReference type="CDD" id="cd00067">
    <property type="entry name" value="GAL4"/>
    <property type="match status" value="1"/>
</dbReference>
<dbReference type="InterPro" id="IPR021858">
    <property type="entry name" value="Fun_TF"/>
</dbReference>
<dbReference type="OrthoDB" id="2991872at2759"/>
<feature type="coiled-coil region" evidence="2">
    <location>
        <begin position="60"/>
        <end position="90"/>
    </location>
</feature>
<reference evidence="5" key="1">
    <citation type="journal article" date="2020" name="Mol. Plant Microbe Interact.">
        <title>Genome Sequence of the Biocontrol Agent Coniothyrium minitans strain Conio (IMI 134523).</title>
        <authorList>
            <person name="Patel D."/>
            <person name="Shittu T.A."/>
            <person name="Baroncelli R."/>
            <person name="Muthumeenakshi S."/>
            <person name="Osborne T.H."/>
            <person name="Janganan T.K."/>
            <person name="Sreenivasaprasad S."/>
        </authorList>
    </citation>
    <scope>NUCLEOTIDE SEQUENCE</scope>
    <source>
        <strain evidence="5">Conio</strain>
    </source>
</reference>
<evidence type="ECO:0000256" key="2">
    <source>
        <dbReference type="SAM" id="Coils"/>
    </source>
</evidence>
<dbReference type="InterPro" id="IPR053175">
    <property type="entry name" value="DHMBA_Reg_Transcription_Factor"/>
</dbReference>
<comment type="caution">
    <text evidence="5">The sequence shown here is derived from an EMBL/GenBank/DDBJ whole genome shotgun (WGS) entry which is preliminary data.</text>
</comment>
<dbReference type="PROSITE" id="PS50048">
    <property type="entry name" value="ZN2_CY6_FUNGAL_2"/>
    <property type="match status" value="1"/>
</dbReference>
<proteinExistence type="predicted"/>
<evidence type="ECO:0000259" key="4">
    <source>
        <dbReference type="PROSITE" id="PS50048"/>
    </source>
</evidence>
<evidence type="ECO:0000256" key="3">
    <source>
        <dbReference type="SAM" id="MobiDB-lite"/>
    </source>
</evidence>
<dbReference type="Proteomes" id="UP000756921">
    <property type="component" value="Unassembled WGS sequence"/>
</dbReference>
<dbReference type="SMART" id="SM00066">
    <property type="entry name" value="GAL4"/>
    <property type="match status" value="1"/>
</dbReference>